<name>A0ABY7FU10_MYAAR</name>
<evidence type="ECO:0000313" key="6">
    <source>
        <dbReference type="Proteomes" id="UP001164746"/>
    </source>
</evidence>
<keyword evidence="6" id="KW-1185">Reference proteome</keyword>
<accession>A0ABY7FU10</accession>
<dbReference type="SMART" id="SM00032">
    <property type="entry name" value="CCP"/>
    <property type="match status" value="1"/>
</dbReference>
<proteinExistence type="predicted"/>
<keyword evidence="1" id="KW-1015">Disulfide bond</keyword>
<gene>
    <name evidence="5" type="ORF">MAR_038206</name>
</gene>
<feature type="chain" id="PRO_5047116035" description="Sushi domain-containing protein" evidence="3">
    <location>
        <begin position="24"/>
        <end position="392"/>
    </location>
</feature>
<evidence type="ECO:0000256" key="3">
    <source>
        <dbReference type="SAM" id="SignalP"/>
    </source>
</evidence>
<dbReference type="Gene3D" id="2.10.70.10">
    <property type="entry name" value="Complement Module, domain 1"/>
    <property type="match status" value="1"/>
</dbReference>
<feature type="transmembrane region" description="Helical" evidence="2">
    <location>
        <begin position="267"/>
        <end position="291"/>
    </location>
</feature>
<evidence type="ECO:0000259" key="4">
    <source>
        <dbReference type="SMART" id="SM00032"/>
    </source>
</evidence>
<feature type="non-terminal residue" evidence="5">
    <location>
        <position position="392"/>
    </location>
</feature>
<sequence>MKTDKVNMELTLMLLFLSGTALGDRTDWHFTASRDMLTGMIIYGYTSSTSYIELFHDGDRSVSRNDTIIISVGGTEMVQRIRITTKSYLTLCEVEVFAICKDGFTPKSGHIPRKCELDGQLSGHEPICTRKACVAVNHLEVNISGYSVHVSGPFLYEETKIVEYNHSLFYHVNGSLSVSCAVNGSLKWQHGKPPDLRKICILPKTIPNGIVNHSCLSDDKCEQGTTIRIECYEGFSTSNTYVKCLPSHSWNGDLFCEKLSTFETQTVAIASAASVGTLLIVASAIAFAVFLHRRKRKEHTKNKCTLHKPTNVLNVISETVNIGRAVETKDNTEYATSTAHFGLTRDEEAGMEKSYYSIGDRVKLPDNAIKVENLYDIIFSSESKETMKTQFK</sequence>
<protein>
    <recommendedName>
        <fullName evidence="4">Sushi domain-containing protein</fullName>
    </recommendedName>
</protein>
<keyword evidence="2" id="KW-1133">Transmembrane helix</keyword>
<feature type="domain" description="Sushi" evidence="4">
    <location>
        <begin position="200"/>
        <end position="256"/>
    </location>
</feature>
<evidence type="ECO:0000313" key="5">
    <source>
        <dbReference type="EMBL" id="WAR24537.1"/>
    </source>
</evidence>
<dbReference type="SUPFAM" id="SSF57535">
    <property type="entry name" value="Complement control module/SCR domain"/>
    <property type="match status" value="1"/>
</dbReference>
<keyword evidence="3" id="KW-0732">Signal</keyword>
<evidence type="ECO:0000256" key="1">
    <source>
        <dbReference type="ARBA" id="ARBA00023157"/>
    </source>
</evidence>
<organism evidence="5 6">
    <name type="scientific">Mya arenaria</name>
    <name type="common">Soft-shell clam</name>
    <dbReference type="NCBI Taxonomy" id="6604"/>
    <lineage>
        <taxon>Eukaryota</taxon>
        <taxon>Metazoa</taxon>
        <taxon>Spiralia</taxon>
        <taxon>Lophotrochozoa</taxon>
        <taxon>Mollusca</taxon>
        <taxon>Bivalvia</taxon>
        <taxon>Autobranchia</taxon>
        <taxon>Heteroconchia</taxon>
        <taxon>Euheterodonta</taxon>
        <taxon>Imparidentia</taxon>
        <taxon>Neoheterodontei</taxon>
        <taxon>Myida</taxon>
        <taxon>Myoidea</taxon>
        <taxon>Myidae</taxon>
        <taxon>Mya</taxon>
    </lineage>
</organism>
<dbReference type="InterPro" id="IPR000436">
    <property type="entry name" value="Sushi_SCR_CCP_dom"/>
</dbReference>
<feature type="signal peptide" evidence="3">
    <location>
        <begin position="1"/>
        <end position="23"/>
    </location>
</feature>
<keyword evidence="2" id="KW-0812">Transmembrane</keyword>
<dbReference type="Proteomes" id="UP001164746">
    <property type="component" value="Chromosome 13"/>
</dbReference>
<dbReference type="CDD" id="cd00033">
    <property type="entry name" value="CCP"/>
    <property type="match status" value="1"/>
</dbReference>
<keyword evidence="2" id="KW-0472">Membrane</keyword>
<dbReference type="EMBL" id="CP111024">
    <property type="protein sequence ID" value="WAR24537.1"/>
    <property type="molecule type" value="Genomic_DNA"/>
</dbReference>
<dbReference type="InterPro" id="IPR035976">
    <property type="entry name" value="Sushi/SCR/CCP_sf"/>
</dbReference>
<reference evidence="5" key="1">
    <citation type="submission" date="2022-11" db="EMBL/GenBank/DDBJ databases">
        <title>Centuries of genome instability and evolution in soft-shell clam transmissible cancer (bioRxiv).</title>
        <authorList>
            <person name="Hart S.F.M."/>
            <person name="Yonemitsu M.A."/>
            <person name="Giersch R.M."/>
            <person name="Beal B.F."/>
            <person name="Arriagada G."/>
            <person name="Davis B.W."/>
            <person name="Ostrander E.A."/>
            <person name="Goff S.P."/>
            <person name="Metzger M.J."/>
        </authorList>
    </citation>
    <scope>NUCLEOTIDE SEQUENCE</scope>
    <source>
        <strain evidence="5">MELC-2E11</strain>
        <tissue evidence="5">Siphon/mantle</tissue>
    </source>
</reference>
<evidence type="ECO:0000256" key="2">
    <source>
        <dbReference type="SAM" id="Phobius"/>
    </source>
</evidence>